<reference evidence="3" key="1">
    <citation type="submission" date="2012-12" db="EMBL/GenBank/DDBJ databases">
        <authorList>
            <person name="Hellsten U."/>
            <person name="Grimwood J."/>
            <person name="Chapman J.A."/>
            <person name="Shapiro H."/>
            <person name="Aerts A."/>
            <person name="Otillar R.P."/>
            <person name="Terry A.Y."/>
            <person name="Boore J.L."/>
            <person name="Simakov O."/>
            <person name="Marletaz F."/>
            <person name="Cho S.-J."/>
            <person name="Edsinger-Gonzales E."/>
            <person name="Havlak P."/>
            <person name="Kuo D.-H."/>
            <person name="Larsson T."/>
            <person name="Lv J."/>
            <person name="Arendt D."/>
            <person name="Savage R."/>
            <person name="Osoegawa K."/>
            <person name="de Jong P."/>
            <person name="Lindberg D.R."/>
            <person name="Seaver E.C."/>
            <person name="Weisblat D.A."/>
            <person name="Putnam N.H."/>
            <person name="Grigoriev I.V."/>
            <person name="Rokhsar D.S."/>
        </authorList>
    </citation>
    <scope>NUCLEOTIDE SEQUENCE</scope>
    <source>
        <strain evidence="3">I ESC-2004</strain>
    </source>
</reference>
<dbReference type="STRING" id="283909.R7TMH4"/>
<dbReference type="OrthoDB" id="6491412at2759"/>
<keyword evidence="3" id="KW-1185">Reference proteome</keyword>
<organism evidence="1">
    <name type="scientific">Capitella teleta</name>
    <name type="common">Polychaete worm</name>
    <dbReference type="NCBI Taxonomy" id="283909"/>
    <lineage>
        <taxon>Eukaryota</taxon>
        <taxon>Metazoa</taxon>
        <taxon>Spiralia</taxon>
        <taxon>Lophotrochozoa</taxon>
        <taxon>Annelida</taxon>
        <taxon>Polychaeta</taxon>
        <taxon>Sedentaria</taxon>
        <taxon>Scolecida</taxon>
        <taxon>Capitellidae</taxon>
        <taxon>Capitella</taxon>
    </lineage>
</organism>
<gene>
    <name evidence="1" type="ORF">CAPTEDRAFT_213731</name>
</gene>
<dbReference type="HOGENOM" id="CLU_824513_0_0_1"/>
<name>R7TMH4_CAPTE</name>
<protein>
    <submittedName>
        <fullName evidence="1 2">Uncharacterized protein</fullName>
    </submittedName>
</protein>
<evidence type="ECO:0000313" key="1">
    <source>
        <dbReference type="EMBL" id="ELT92756.1"/>
    </source>
</evidence>
<dbReference type="EMBL" id="AMQN01013169">
    <property type="status" value="NOT_ANNOTATED_CDS"/>
    <property type="molecule type" value="Genomic_DNA"/>
</dbReference>
<dbReference type="EnsemblMetazoa" id="CapteT213731">
    <property type="protein sequence ID" value="CapteP213731"/>
    <property type="gene ID" value="CapteG213731"/>
</dbReference>
<proteinExistence type="predicted"/>
<accession>R7TMH4</accession>
<sequence length="337" mass="37710">MKDIPKSVSIGKRIPYGIGIIKTTDDLHNVRQRDRNCQMGACARTVSLAVQIFSHSASWAMKLYAERGHLPLETFETAKFMKKLAILPRRKTKEIDRQATKKKKKRVNTSKAVLIPSHNGWKVTLNAMLGLCEELLGGGHLSYIALRKCNQDHMDNLHWLIRGYHGFNDHPNVISYVTTLKYLSCQLMTTELLTPSSGTNCLPDEELSRLTSEVVNSGLLESTETMQSLDLADVPDVPNEEIYIAEDENTVSALRCLSSIKCDVVAYISGSIVKNMRTKSLDCNECLQIVLCGPSECLTSHRLTELKSYKEGALIKISENVLDLLCQLEAHFKSVNI</sequence>
<dbReference type="EMBL" id="KB310005">
    <property type="protein sequence ID" value="ELT92756.1"/>
    <property type="molecule type" value="Genomic_DNA"/>
</dbReference>
<reference evidence="1 3" key="2">
    <citation type="journal article" date="2013" name="Nature">
        <title>Insights into bilaterian evolution from three spiralian genomes.</title>
        <authorList>
            <person name="Simakov O."/>
            <person name="Marletaz F."/>
            <person name="Cho S.J."/>
            <person name="Edsinger-Gonzales E."/>
            <person name="Havlak P."/>
            <person name="Hellsten U."/>
            <person name="Kuo D.H."/>
            <person name="Larsson T."/>
            <person name="Lv J."/>
            <person name="Arendt D."/>
            <person name="Savage R."/>
            <person name="Osoegawa K."/>
            <person name="de Jong P."/>
            <person name="Grimwood J."/>
            <person name="Chapman J.A."/>
            <person name="Shapiro H."/>
            <person name="Aerts A."/>
            <person name="Otillar R.P."/>
            <person name="Terry A.Y."/>
            <person name="Boore J.L."/>
            <person name="Grigoriev I.V."/>
            <person name="Lindberg D.R."/>
            <person name="Seaver E.C."/>
            <person name="Weisblat D.A."/>
            <person name="Putnam N.H."/>
            <person name="Rokhsar D.S."/>
        </authorList>
    </citation>
    <scope>NUCLEOTIDE SEQUENCE</scope>
    <source>
        <strain evidence="1 3">I ESC-2004</strain>
    </source>
</reference>
<reference evidence="2" key="3">
    <citation type="submission" date="2015-06" db="UniProtKB">
        <authorList>
            <consortium name="EnsemblMetazoa"/>
        </authorList>
    </citation>
    <scope>IDENTIFICATION</scope>
</reference>
<dbReference type="AlphaFoldDB" id="R7TMH4"/>
<evidence type="ECO:0000313" key="3">
    <source>
        <dbReference type="Proteomes" id="UP000014760"/>
    </source>
</evidence>
<dbReference type="Proteomes" id="UP000014760">
    <property type="component" value="Unassembled WGS sequence"/>
</dbReference>
<evidence type="ECO:0000313" key="2">
    <source>
        <dbReference type="EnsemblMetazoa" id="CapteP213731"/>
    </source>
</evidence>